<sequence length="212" mass="23557">MTLYGYWRSSAAYRVRIAMAIKGIDCEQRAVHLVKDGGEQHGPVYRALNPAELVPTLVDGELVLSQSLAIMEYLEETQGGPALLPSNPAERARVRAFCQDIACDIHPVNNLRVLQYLQGELGLSDGQKDDWYRHWLAVGFRALEQRLEASAGRYAFGDTLTLADCCLVPQVYNARRFKVDMAPYPTLNAVCARLEALDAFIAAAPEHQLDAH</sequence>
<feature type="domain" description="GST C-terminal" evidence="3">
    <location>
        <begin position="87"/>
        <end position="212"/>
    </location>
</feature>
<dbReference type="InterPro" id="IPR010987">
    <property type="entry name" value="Glutathione-S-Trfase_C-like"/>
</dbReference>
<accession>A0A3N1PM96</accession>
<dbReference type="SFLD" id="SFLDS00019">
    <property type="entry name" value="Glutathione_Transferase_(cytos"/>
    <property type="match status" value="1"/>
</dbReference>
<dbReference type="CDD" id="cd03042">
    <property type="entry name" value="GST_N_Zeta"/>
    <property type="match status" value="1"/>
</dbReference>
<dbReference type="InterPro" id="IPR004045">
    <property type="entry name" value="Glutathione_S-Trfase_N"/>
</dbReference>
<keyword evidence="4" id="KW-0413">Isomerase</keyword>
<comment type="caution">
    <text evidence="4">The sequence shown here is derived from an EMBL/GenBank/DDBJ whole genome shotgun (WGS) entry which is preliminary data.</text>
</comment>
<dbReference type="GO" id="GO:0006559">
    <property type="term" value="P:L-phenylalanine catabolic process"/>
    <property type="evidence" value="ECO:0007669"/>
    <property type="project" value="TreeGrafter"/>
</dbReference>
<dbReference type="InterPro" id="IPR034333">
    <property type="entry name" value="GST_Zeta_N"/>
</dbReference>
<dbReference type="InterPro" id="IPR036282">
    <property type="entry name" value="Glutathione-S-Trfase_C_sf"/>
</dbReference>
<dbReference type="SFLD" id="SFLDG00358">
    <property type="entry name" value="Main_(cytGST)"/>
    <property type="match status" value="1"/>
</dbReference>
<comment type="similarity">
    <text evidence="1">Belongs to the GST superfamily. Zeta family.</text>
</comment>
<proteinExistence type="inferred from homology"/>
<dbReference type="RefSeq" id="WP_050658617.1">
    <property type="nucleotide sequence ID" value="NZ_JBLXAC010000005.1"/>
</dbReference>
<dbReference type="Proteomes" id="UP000268033">
    <property type="component" value="Unassembled WGS sequence"/>
</dbReference>
<dbReference type="InterPro" id="IPR005955">
    <property type="entry name" value="GST_Zeta"/>
</dbReference>
<evidence type="ECO:0000256" key="1">
    <source>
        <dbReference type="ARBA" id="ARBA00010007"/>
    </source>
</evidence>
<dbReference type="STRING" id="584787.GCA_001247655_03127"/>
<dbReference type="SUPFAM" id="SSF52833">
    <property type="entry name" value="Thioredoxin-like"/>
    <property type="match status" value="1"/>
</dbReference>
<dbReference type="GO" id="GO:0004364">
    <property type="term" value="F:glutathione transferase activity"/>
    <property type="evidence" value="ECO:0007669"/>
    <property type="project" value="TreeGrafter"/>
</dbReference>
<dbReference type="CDD" id="cd03191">
    <property type="entry name" value="GST_C_Zeta"/>
    <property type="match status" value="1"/>
</dbReference>
<dbReference type="PROSITE" id="PS50405">
    <property type="entry name" value="GST_CTER"/>
    <property type="match status" value="1"/>
</dbReference>
<dbReference type="InterPro" id="IPR034330">
    <property type="entry name" value="GST_Zeta_C"/>
</dbReference>
<gene>
    <name evidence="4" type="ORF">EDC28_102197</name>
</gene>
<dbReference type="GO" id="GO:0006749">
    <property type="term" value="P:glutathione metabolic process"/>
    <property type="evidence" value="ECO:0007669"/>
    <property type="project" value="TreeGrafter"/>
</dbReference>
<dbReference type="PANTHER" id="PTHR42673">
    <property type="entry name" value="MALEYLACETOACETATE ISOMERASE"/>
    <property type="match status" value="1"/>
</dbReference>
<dbReference type="PROSITE" id="PS50404">
    <property type="entry name" value="GST_NTER"/>
    <property type="match status" value="1"/>
</dbReference>
<dbReference type="FunFam" id="1.20.1050.10:FF:000017">
    <property type="entry name" value="Maleylacetoacetate isomerase"/>
    <property type="match status" value="1"/>
</dbReference>
<dbReference type="EMBL" id="RJUL01000002">
    <property type="protein sequence ID" value="ROQ29825.1"/>
    <property type="molecule type" value="Genomic_DNA"/>
</dbReference>
<protein>
    <submittedName>
        <fullName evidence="4">Maleylacetoacetate isomerase</fullName>
    </submittedName>
</protein>
<dbReference type="Pfam" id="PF13417">
    <property type="entry name" value="GST_N_3"/>
    <property type="match status" value="1"/>
</dbReference>
<reference evidence="4 5" key="1">
    <citation type="submission" date="2018-11" db="EMBL/GenBank/DDBJ databases">
        <title>Genomic Encyclopedia of Type Strains, Phase IV (KMG-IV): sequencing the most valuable type-strain genomes for metagenomic binning, comparative biology and taxonomic classification.</title>
        <authorList>
            <person name="Goeker M."/>
        </authorList>
    </citation>
    <scope>NUCLEOTIDE SEQUENCE [LARGE SCALE GENOMIC DNA]</scope>
    <source>
        <strain evidence="4 5">DSM 21945</strain>
    </source>
</reference>
<dbReference type="OrthoDB" id="509852at2"/>
<dbReference type="Gene3D" id="3.40.30.10">
    <property type="entry name" value="Glutaredoxin"/>
    <property type="match status" value="1"/>
</dbReference>
<dbReference type="NCBIfam" id="TIGR01262">
    <property type="entry name" value="maiA"/>
    <property type="match status" value="1"/>
</dbReference>
<dbReference type="AlphaFoldDB" id="A0A3N1PM96"/>
<dbReference type="Pfam" id="PF13410">
    <property type="entry name" value="GST_C_2"/>
    <property type="match status" value="1"/>
</dbReference>
<keyword evidence="5" id="KW-1185">Reference proteome</keyword>
<name>A0A3N1PM96_9GAMM</name>
<evidence type="ECO:0000313" key="4">
    <source>
        <dbReference type="EMBL" id="ROQ29825.1"/>
    </source>
</evidence>
<dbReference type="InterPro" id="IPR040079">
    <property type="entry name" value="Glutathione_S-Trfase"/>
</dbReference>
<dbReference type="SUPFAM" id="SSF47616">
    <property type="entry name" value="GST C-terminal domain-like"/>
    <property type="match status" value="1"/>
</dbReference>
<feature type="domain" description="GST N-terminal" evidence="2">
    <location>
        <begin position="1"/>
        <end position="82"/>
    </location>
</feature>
<dbReference type="PANTHER" id="PTHR42673:SF21">
    <property type="entry name" value="GLUTATHIONE S-TRANSFERASE YFCF"/>
    <property type="match status" value="1"/>
</dbReference>
<dbReference type="Gene3D" id="1.20.1050.10">
    <property type="match status" value="1"/>
</dbReference>
<evidence type="ECO:0000259" key="2">
    <source>
        <dbReference type="PROSITE" id="PS50404"/>
    </source>
</evidence>
<organism evidence="4 5">
    <name type="scientific">Gallaecimonas pentaromativorans</name>
    <dbReference type="NCBI Taxonomy" id="584787"/>
    <lineage>
        <taxon>Bacteria</taxon>
        <taxon>Pseudomonadati</taxon>
        <taxon>Pseudomonadota</taxon>
        <taxon>Gammaproteobacteria</taxon>
        <taxon>Enterobacterales</taxon>
        <taxon>Gallaecimonadaceae</taxon>
        <taxon>Gallaecimonas</taxon>
    </lineage>
</organism>
<dbReference type="GO" id="GO:0016034">
    <property type="term" value="F:maleylacetoacetate isomerase activity"/>
    <property type="evidence" value="ECO:0007669"/>
    <property type="project" value="TreeGrafter"/>
</dbReference>
<dbReference type="InterPro" id="IPR036249">
    <property type="entry name" value="Thioredoxin-like_sf"/>
</dbReference>
<evidence type="ECO:0000259" key="3">
    <source>
        <dbReference type="PROSITE" id="PS50405"/>
    </source>
</evidence>
<evidence type="ECO:0000313" key="5">
    <source>
        <dbReference type="Proteomes" id="UP000268033"/>
    </source>
</evidence>
<dbReference type="GO" id="GO:0005737">
    <property type="term" value="C:cytoplasm"/>
    <property type="evidence" value="ECO:0007669"/>
    <property type="project" value="InterPro"/>
</dbReference>